<protein>
    <submittedName>
        <fullName evidence="13">TonB-dependent receptor plug</fullName>
    </submittedName>
</protein>
<keyword evidence="5 9" id="KW-0798">TonB box</keyword>
<gene>
    <name evidence="13" type="ORF">ERS852511_03469</name>
</gene>
<sequence length="1051" mass="115671">MKKLLSVLFLLSFTLAAVYAQNIQIKGTVVSGTDNEPLPGVNVVVKGNTSTGTITDFNGTFTLSAPADAILSISYIGFKSQEIAVKGHKDIKIVLQEDSETLDEVVVVGYGVQKKSVVTASIAKVSADDLASTAPVRMDNALKGLASGVTVTSSSGQPGAAAQIRVRGVGTIRTENGAADPLYIVDGMPLEGGLDYLNPNDIASIEVLKDAASGAVYGARAANGVILVTTKTGKIGKTKVTYDFSYGWQSAWKKRDVLNASEYALMINEGAINAGIAPKFSDPYSYGQGTNWQDEVFNNNAPMMNHQVSVSGASEKVNYLFSLGFYTQDGIVGGNFDRSNYERLTLRSNTQYTLFDESKERNWLNSLKVTSNLSYARIKSTSFDDNSTWGTPLGSALALSPILNVYDETEEAIKAQFDKYGTTAEYTPVYDPRNGKLFSIPGEFGEMSNPIAKLSLPGDKHWSHKFVANFSAELQLWDNLKFKTSYGADLSFWGYDGYRPLYYLRSGESSTQSSAYSRKEDGTVWQLENVLMYDKSIDKHSFSVLLGQSAKKSSGSYLYGSRNNITNYSRPYIDASTGLAANADRDAAGAPSVDATLASIFARASYNYDERYMLQVTVRRDGSSRFGPNNHYAVFPSFSLGWNLTNEKFMNKRPNWLTTTKIRLSWGKNGNENIGNFKYTVLTSPGNNAIFGSSENVINGVKASGLANPDLKWEESEQLDFGLDFGFFNNALTFTADYYKKKTNGMLMEMNIPFYVGEAKPIGNVGKMENSGIELEAAYKFRVSDWNFRVSANASYLKNKLIEYGNESGWENLDSFQGTGDISRAENGKPFPFFYGYKTAGIFQNTDEVKAYKNDKGELLQPTAVPGDVRFVDVDGNGIIDANDRTDIGKGMPDWTFGFNLGVSWKSFDLNMMWQGTAGNDIYDATRRTDIATSNLPSWMLNRWTGEGTSNRIPRFVQGDNVNWQSSDLYVYDGSYLRLKNIQLGYTLPAALTQKVFISSLRFYVAAENLFTFTKYHGFDPEISSGGTSLGIDYGVYPQARVWTIGASLSF</sequence>
<feature type="chain" id="PRO_5008032042" evidence="10">
    <location>
        <begin position="21"/>
        <end position="1051"/>
    </location>
</feature>
<feature type="domain" description="TonB-dependent receptor-like beta-barrel" evidence="11">
    <location>
        <begin position="465"/>
        <end position="1010"/>
    </location>
</feature>
<dbReference type="InterPro" id="IPR039426">
    <property type="entry name" value="TonB-dep_rcpt-like"/>
</dbReference>
<comment type="subcellular location">
    <subcellularLocation>
        <location evidence="1 8">Cell outer membrane</location>
        <topology evidence="1 8">Multi-pass membrane protein</topology>
    </subcellularLocation>
</comment>
<evidence type="ECO:0000256" key="9">
    <source>
        <dbReference type="RuleBase" id="RU003357"/>
    </source>
</evidence>
<dbReference type="SUPFAM" id="SSF49464">
    <property type="entry name" value="Carboxypeptidase regulatory domain-like"/>
    <property type="match status" value="1"/>
</dbReference>
<dbReference type="InterPro" id="IPR023997">
    <property type="entry name" value="TonB-dep_OMP_SusC/RagA_CS"/>
</dbReference>
<dbReference type="Gene3D" id="2.60.40.1120">
    <property type="entry name" value="Carboxypeptidase-like, regulatory domain"/>
    <property type="match status" value="1"/>
</dbReference>
<evidence type="ECO:0000313" key="13">
    <source>
        <dbReference type="EMBL" id="CUP86451.1"/>
    </source>
</evidence>
<dbReference type="NCBIfam" id="TIGR04056">
    <property type="entry name" value="OMP_RagA_SusC"/>
    <property type="match status" value="1"/>
</dbReference>
<evidence type="ECO:0000256" key="5">
    <source>
        <dbReference type="ARBA" id="ARBA00023077"/>
    </source>
</evidence>
<reference evidence="13 14" key="1">
    <citation type="submission" date="2015-09" db="EMBL/GenBank/DDBJ databases">
        <authorList>
            <consortium name="Pathogen Informatics"/>
        </authorList>
    </citation>
    <scope>NUCLEOTIDE SEQUENCE [LARGE SCALE GENOMIC DNA]</scope>
    <source>
        <strain evidence="13 14">2789STDY5834899</strain>
    </source>
</reference>
<dbReference type="EMBL" id="CZAP01000014">
    <property type="protein sequence ID" value="CUP86451.1"/>
    <property type="molecule type" value="Genomic_DNA"/>
</dbReference>
<dbReference type="SUPFAM" id="SSF56935">
    <property type="entry name" value="Porins"/>
    <property type="match status" value="1"/>
</dbReference>
<keyword evidence="6 8" id="KW-0472">Membrane</keyword>
<feature type="domain" description="TonB-dependent receptor plug" evidence="12">
    <location>
        <begin position="117"/>
        <end position="225"/>
    </location>
</feature>
<dbReference type="Pfam" id="PF07715">
    <property type="entry name" value="Plug"/>
    <property type="match status" value="1"/>
</dbReference>
<dbReference type="Pfam" id="PF00593">
    <property type="entry name" value="TonB_dep_Rec_b-barrel"/>
    <property type="match status" value="1"/>
</dbReference>
<dbReference type="InterPro" id="IPR008969">
    <property type="entry name" value="CarboxyPept-like_regulatory"/>
</dbReference>
<name>A0A174RQW5_BACT4</name>
<keyword evidence="13" id="KW-0675">Receptor</keyword>
<evidence type="ECO:0000313" key="14">
    <source>
        <dbReference type="Proteomes" id="UP000095576"/>
    </source>
</evidence>
<dbReference type="FunFam" id="2.60.40.1120:FF:000003">
    <property type="entry name" value="Outer membrane protein Omp121"/>
    <property type="match status" value="1"/>
</dbReference>
<dbReference type="InterPro" id="IPR036942">
    <property type="entry name" value="Beta-barrel_TonB_sf"/>
</dbReference>
<dbReference type="InterPro" id="IPR012910">
    <property type="entry name" value="Plug_dom"/>
</dbReference>
<dbReference type="InterPro" id="IPR000531">
    <property type="entry name" value="Beta-barrel_TonB"/>
</dbReference>
<dbReference type="RefSeq" id="WP_055300427.1">
    <property type="nucleotide sequence ID" value="NZ_CZAP01000014.1"/>
</dbReference>
<dbReference type="Pfam" id="PF13715">
    <property type="entry name" value="CarbopepD_reg_2"/>
    <property type="match status" value="1"/>
</dbReference>
<dbReference type="NCBIfam" id="TIGR04057">
    <property type="entry name" value="SusC_RagA_signa"/>
    <property type="match status" value="1"/>
</dbReference>
<evidence type="ECO:0000259" key="12">
    <source>
        <dbReference type="Pfam" id="PF07715"/>
    </source>
</evidence>
<evidence type="ECO:0000256" key="7">
    <source>
        <dbReference type="ARBA" id="ARBA00023237"/>
    </source>
</evidence>
<dbReference type="InterPro" id="IPR023996">
    <property type="entry name" value="TonB-dep_OMP_SusC/RagA"/>
</dbReference>
<keyword evidence="4 8" id="KW-0812">Transmembrane</keyword>
<comment type="similarity">
    <text evidence="8 9">Belongs to the TonB-dependent receptor family.</text>
</comment>
<dbReference type="Proteomes" id="UP000095576">
    <property type="component" value="Unassembled WGS sequence"/>
</dbReference>
<evidence type="ECO:0000256" key="10">
    <source>
        <dbReference type="SAM" id="SignalP"/>
    </source>
</evidence>
<dbReference type="GO" id="GO:0009279">
    <property type="term" value="C:cell outer membrane"/>
    <property type="evidence" value="ECO:0007669"/>
    <property type="project" value="UniProtKB-SubCell"/>
</dbReference>
<evidence type="ECO:0000256" key="6">
    <source>
        <dbReference type="ARBA" id="ARBA00023136"/>
    </source>
</evidence>
<dbReference type="AlphaFoldDB" id="A0A174RQW5"/>
<evidence type="ECO:0000256" key="2">
    <source>
        <dbReference type="ARBA" id="ARBA00022448"/>
    </source>
</evidence>
<keyword evidence="3 8" id="KW-1134">Transmembrane beta strand</keyword>
<evidence type="ECO:0000259" key="11">
    <source>
        <dbReference type="Pfam" id="PF00593"/>
    </source>
</evidence>
<dbReference type="InterPro" id="IPR037066">
    <property type="entry name" value="Plug_dom_sf"/>
</dbReference>
<evidence type="ECO:0000256" key="1">
    <source>
        <dbReference type="ARBA" id="ARBA00004571"/>
    </source>
</evidence>
<keyword evidence="7 8" id="KW-0998">Cell outer membrane</keyword>
<organism evidence="13 14">
    <name type="scientific">Bacteroides thetaiotaomicron</name>
    <dbReference type="NCBI Taxonomy" id="818"/>
    <lineage>
        <taxon>Bacteria</taxon>
        <taxon>Pseudomonadati</taxon>
        <taxon>Bacteroidota</taxon>
        <taxon>Bacteroidia</taxon>
        <taxon>Bacteroidales</taxon>
        <taxon>Bacteroidaceae</taxon>
        <taxon>Bacteroides</taxon>
    </lineage>
</organism>
<proteinExistence type="inferred from homology"/>
<keyword evidence="2 8" id="KW-0813">Transport</keyword>
<feature type="signal peptide" evidence="10">
    <location>
        <begin position="1"/>
        <end position="20"/>
    </location>
</feature>
<accession>A0A174RQW5</accession>
<evidence type="ECO:0000256" key="8">
    <source>
        <dbReference type="PROSITE-ProRule" id="PRU01360"/>
    </source>
</evidence>
<dbReference type="PROSITE" id="PS52016">
    <property type="entry name" value="TONB_DEPENDENT_REC_3"/>
    <property type="match status" value="1"/>
</dbReference>
<keyword evidence="10" id="KW-0732">Signal</keyword>
<evidence type="ECO:0000256" key="3">
    <source>
        <dbReference type="ARBA" id="ARBA00022452"/>
    </source>
</evidence>
<evidence type="ECO:0000256" key="4">
    <source>
        <dbReference type="ARBA" id="ARBA00022692"/>
    </source>
</evidence>
<dbReference type="Gene3D" id="2.170.130.10">
    <property type="entry name" value="TonB-dependent receptor, plug domain"/>
    <property type="match status" value="1"/>
</dbReference>
<dbReference type="Gene3D" id="2.40.170.20">
    <property type="entry name" value="TonB-dependent receptor, beta-barrel domain"/>
    <property type="match status" value="1"/>
</dbReference>